<keyword evidence="2" id="KW-1185">Reference proteome</keyword>
<dbReference type="Proteomes" id="UP000261540">
    <property type="component" value="Unplaced"/>
</dbReference>
<dbReference type="GeneTree" id="ENSGT00940000177683"/>
<evidence type="ECO:0000313" key="2">
    <source>
        <dbReference type="Proteomes" id="UP000261540"/>
    </source>
</evidence>
<proteinExistence type="predicted"/>
<name>A0A3B3RJV9_9TELE</name>
<sequence>QPELSLGKALIAATVTDRYALQWAAQVRCVRSCLRRLDETTNALKQRPHLKGRSPECTRRCLFKLERSAKDLPHSEQENGRSPVCTSMWRRRSQDATKALSQLWHLYGRSGCRKRLVHLSQGYGLKPECALWWRRKLEGSENIFPHCGHRNDW</sequence>
<dbReference type="AlphaFoldDB" id="A0A3B3RJV9"/>
<dbReference type="STRING" id="1676925.ENSPKIP00000018734"/>
<reference evidence="1" key="2">
    <citation type="submission" date="2025-09" db="UniProtKB">
        <authorList>
            <consortium name="Ensembl"/>
        </authorList>
    </citation>
    <scope>IDENTIFICATION</scope>
</reference>
<protein>
    <submittedName>
        <fullName evidence="1">Uncharacterized protein</fullName>
    </submittedName>
</protein>
<reference evidence="1" key="1">
    <citation type="submission" date="2025-08" db="UniProtKB">
        <authorList>
            <consortium name="Ensembl"/>
        </authorList>
    </citation>
    <scope>IDENTIFICATION</scope>
</reference>
<evidence type="ECO:0000313" key="1">
    <source>
        <dbReference type="Ensembl" id="ENSPKIP00000018734.1"/>
    </source>
</evidence>
<dbReference type="Ensembl" id="ENSPKIT00000035564.1">
    <property type="protein sequence ID" value="ENSPKIP00000018734.1"/>
    <property type="gene ID" value="ENSPKIG00000004191.1"/>
</dbReference>
<organism evidence="1 2">
    <name type="scientific">Paramormyrops kingsleyae</name>
    <dbReference type="NCBI Taxonomy" id="1676925"/>
    <lineage>
        <taxon>Eukaryota</taxon>
        <taxon>Metazoa</taxon>
        <taxon>Chordata</taxon>
        <taxon>Craniata</taxon>
        <taxon>Vertebrata</taxon>
        <taxon>Euteleostomi</taxon>
        <taxon>Actinopterygii</taxon>
        <taxon>Neopterygii</taxon>
        <taxon>Teleostei</taxon>
        <taxon>Osteoglossocephala</taxon>
        <taxon>Osteoglossomorpha</taxon>
        <taxon>Osteoglossiformes</taxon>
        <taxon>Mormyridae</taxon>
        <taxon>Paramormyrops</taxon>
    </lineage>
</organism>
<accession>A0A3B3RJV9</accession>